<feature type="domain" description="Fumarate reductase/succinate dehydrogenase flavoprotein-like C-terminal" evidence="14">
    <location>
        <begin position="547"/>
        <end position="580"/>
    </location>
</feature>
<evidence type="ECO:0000313" key="15">
    <source>
        <dbReference type="EMBL" id="MEN2743676.1"/>
    </source>
</evidence>
<dbReference type="RefSeq" id="WP_345883189.1">
    <property type="nucleotide sequence ID" value="NZ_JBDFRB010000002.1"/>
</dbReference>
<evidence type="ECO:0000259" key="13">
    <source>
        <dbReference type="Pfam" id="PF00890"/>
    </source>
</evidence>
<dbReference type="PRINTS" id="PR00368">
    <property type="entry name" value="FADPNR"/>
</dbReference>
<evidence type="ECO:0000256" key="8">
    <source>
        <dbReference type="ARBA" id="ARBA00022827"/>
    </source>
</evidence>
<dbReference type="Pfam" id="PF00890">
    <property type="entry name" value="FAD_binding_2"/>
    <property type="match status" value="1"/>
</dbReference>
<dbReference type="PANTHER" id="PTHR42716">
    <property type="entry name" value="L-ASPARTATE OXIDASE"/>
    <property type="match status" value="1"/>
</dbReference>
<dbReference type="EC" id="1.4.3.16" evidence="4"/>
<evidence type="ECO:0000256" key="12">
    <source>
        <dbReference type="ARBA" id="ARBA00048305"/>
    </source>
</evidence>
<dbReference type="Proteomes" id="UP001422074">
    <property type="component" value="Unassembled WGS sequence"/>
</dbReference>
<name>A0ABU9WWW5_9MICC</name>
<evidence type="ECO:0000256" key="4">
    <source>
        <dbReference type="ARBA" id="ARBA00012173"/>
    </source>
</evidence>
<dbReference type="Gene3D" id="1.20.58.100">
    <property type="entry name" value="Fumarate reductase/succinate dehydrogenase flavoprotein-like, C-terminal domain"/>
    <property type="match status" value="1"/>
</dbReference>
<comment type="function">
    <text evidence="10">Catalyzes the oxidation of L-aspartate to iminoaspartate, the first step in the de novo biosynthesis of NAD(+).</text>
</comment>
<evidence type="ECO:0000256" key="11">
    <source>
        <dbReference type="ARBA" id="ARBA00030386"/>
    </source>
</evidence>
<comment type="pathway">
    <text evidence="2">Cofactor biosynthesis; NAD(+) biosynthesis; iminoaspartate from L-aspartate (oxidase route): step 1/1.</text>
</comment>
<evidence type="ECO:0000256" key="2">
    <source>
        <dbReference type="ARBA" id="ARBA00004950"/>
    </source>
</evidence>
<comment type="cofactor">
    <cofactor evidence="1">
        <name>FAD</name>
        <dbReference type="ChEBI" id="CHEBI:57692"/>
    </cofactor>
</comment>
<organism evidence="15 16">
    <name type="scientific">Sinomonas halotolerans</name>
    <dbReference type="NCBI Taxonomy" id="1644133"/>
    <lineage>
        <taxon>Bacteria</taxon>
        <taxon>Bacillati</taxon>
        <taxon>Actinomycetota</taxon>
        <taxon>Actinomycetes</taxon>
        <taxon>Micrococcales</taxon>
        <taxon>Micrococcaceae</taxon>
        <taxon>Sinomonas</taxon>
    </lineage>
</organism>
<dbReference type="Pfam" id="PF02910">
    <property type="entry name" value="Succ_DH_flav_C"/>
    <property type="match status" value="1"/>
</dbReference>
<dbReference type="Gene3D" id="3.50.50.60">
    <property type="entry name" value="FAD/NAD(P)-binding domain"/>
    <property type="match status" value="1"/>
</dbReference>
<evidence type="ECO:0000256" key="3">
    <source>
        <dbReference type="ARBA" id="ARBA00008562"/>
    </source>
</evidence>
<dbReference type="InterPro" id="IPR015939">
    <property type="entry name" value="Fum_Rdtase/Succ_DH_flav-like_C"/>
</dbReference>
<dbReference type="InterPro" id="IPR027477">
    <property type="entry name" value="Succ_DH/fumarate_Rdtase_cat_sf"/>
</dbReference>
<accession>A0ABU9WWW5</accession>
<dbReference type="InterPro" id="IPR036188">
    <property type="entry name" value="FAD/NAD-bd_sf"/>
</dbReference>
<dbReference type="SUPFAM" id="SSF46977">
    <property type="entry name" value="Succinate dehydrogenase/fumarate reductase flavoprotein C-terminal domain"/>
    <property type="match status" value="1"/>
</dbReference>
<dbReference type="InterPro" id="IPR005288">
    <property type="entry name" value="NadB"/>
</dbReference>
<keyword evidence="7" id="KW-0662">Pyridine nucleotide biosynthesis</keyword>
<dbReference type="PANTHER" id="PTHR42716:SF2">
    <property type="entry name" value="L-ASPARTATE OXIDASE, CHLOROPLASTIC"/>
    <property type="match status" value="1"/>
</dbReference>
<reference evidence="15 16" key="1">
    <citation type="submission" date="2024-05" db="EMBL/GenBank/DDBJ databases">
        <title>Sinomonas sp. nov., isolated from a waste landfill.</title>
        <authorList>
            <person name="Zhao Y."/>
        </authorList>
    </citation>
    <scope>NUCLEOTIDE SEQUENCE [LARGE SCALE GENOMIC DNA]</scope>
    <source>
        <strain evidence="15 16">CCTCC AB2014300</strain>
    </source>
</reference>
<gene>
    <name evidence="15" type="ORF">ABCQ75_03855</name>
</gene>
<keyword evidence="8" id="KW-0274">FAD</keyword>
<evidence type="ECO:0000256" key="10">
    <source>
        <dbReference type="ARBA" id="ARBA00029426"/>
    </source>
</evidence>
<protein>
    <recommendedName>
        <fullName evidence="5">L-aspartate oxidase</fullName>
        <ecNumber evidence="4">1.4.3.16</ecNumber>
    </recommendedName>
    <alternativeName>
        <fullName evidence="11">Quinolinate synthase B</fullName>
    </alternativeName>
</protein>
<proteinExistence type="inferred from homology"/>
<evidence type="ECO:0000313" key="16">
    <source>
        <dbReference type="Proteomes" id="UP001422074"/>
    </source>
</evidence>
<feature type="domain" description="FAD-dependent oxidoreductase 2 FAD-binding" evidence="13">
    <location>
        <begin position="13"/>
        <end position="422"/>
    </location>
</feature>
<comment type="caution">
    <text evidence="15">The sequence shown here is derived from an EMBL/GenBank/DDBJ whole genome shotgun (WGS) entry which is preliminary data.</text>
</comment>
<keyword evidence="9" id="KW-0560">Oxidoreductase</keyword>
<evidence type="ECO:0000259" key="14">
    <source>
        <dbReference type="Pfam" id="PF02910"/>
    </source>
</evidence>
<dbReference type="EMBL" id="JBDFRB010000002">
    <property type="protein sequence ID" value="MEN2743676.1"/>
    <property type="molecule type" value="Genomic_DNA"/>
</dbReference>
<evidence type="ECO:0000256" key="6">
    <source>
        <dbReference type="ARBA" id="ARBA00022630"/>
    </source>
</evidence>
<comment type="catalytic activity">
    <reaction evidence="12">
        <text>L-aspartate + O2 = iminosuccinate + H2O2</text>
        <dbReference type="Rhea" id="RHEA:25876"/>
        <dbReference type="ChEBI" id="CHEBI:15379"/>
        <dbReference type="ChEBI" id="CHEBI:16240"/>
        <dbReference type="ChEBI" id="CHEBI:29991"/>
        <dbReference type="ChEBI" id="CHEBI:77875"/>
        <dbReference type="EC" id="1.4.3.16"/>
    </reaction>
    <physiologicalReaction direction="left-to-right" evidence="12">
        <dbReference type="Rhea" id="RHEA:25877"/>
    </physiologicalReaction>
</comment>
<keyword evidence="6" id="KW-0285">Flavoprotein</keyword>
<evidence type="ECO:0000256" key="1">
    <source>
        <dbReference type="ARBA" id="ARBA00001974"/>
    </source>
</evidence>
<evidence type="ECO:0000256" key="7">
    <source>
        <dbReference type="ARBA" id="ARBA00022642"/>
    </source>
</evidence>
<dbReference type="SUPFAM" id="SSF51905">
    <property type="entry name" value="FAD/NAD(P)-binding domain"/>
    <property type="match status" value="1"/>
</dbReference>
<sequence length="604" mass="60801">MTGALGRASARRLVVVGSGVAGLVAAIRAASPAAASGGAPADVVLLTKGRLEESNSMLAQGGIAAVLPEGRRAPGDAVAHHIADTLAAGAGHGSRAAAEAMCGQAARTVDALTGHGVVFDRGVDGRLALGLEAAHSFPRILHVGGDASGAGITRALVAAVRALEAAGRVRVVEGALATELILDAGRVAGLEYVQADHGAGGAPASPHAVPARPAPARLDADAVLLATGGAGRLYARTTNPAVATGDGVALAFRAGALLRDLEFYQFHPTALETTDADGRPRSLLVSEAVRGAGAVIRDGSGRRFVSDYHPLGELAPRDAVSRALALHARSGHGPAFLDATALELEHGAGYLSRRFPGLDAMTRAAGFDWRRDLLPIAPAAHYWMGGVATDLDGATSIPGLYAAGEAACTGVHGANRLASNSLLEAAVFAARAVDRFLGHSRRDEAWGAGEWGTAGGRGPLRPAPGVHAPEAFSVGLAAADAPAADALAADVLAVAAEPGPAPASLSGREGHALLAAAMESDAGVLRDAAGLARLAGTLRGWHSDDPETRSLLTVGRLVAAAAAAREESLGAHCRLDFPERRFGGPGGEARIDVVRQPALAARTA</sequence>
<evidence type="ECO:0000256" key="5">
    <source>
        <dbReference type="ARBA" id="ARBA00021901"/>
    </source>
</evidence>
<dbReference type="SUPFAM" id="SSF56425">
    <property type="entry name" value="Succinate dehydrogenase/fumarate reductase flavoprotein, catalytic domain"/>
    <property type="match status" value="1"/>
</dbReference>
<keyword evidence="16" id="KW-1185">Reference proteome</keyword>
<evidence type="ECO:0000256" key="9">
    <source>
        <dbReference type="ARBA" id="ARBA00023002"/>
    </source>
</evidence>
<dbReference type="Gene3D" id="3.90.700.10">
    <property type="entry name" value="Succinate dehydrogenase/fumarate reductase flavoprotein, catalytic domain"/>
    <property type="match status" value="1"/>
</dbReference>
<dbReference type="InterPro" id="IPR003953">
    <property type="entry name" value="FAD-dep_OxRdtase_2_FAD-bd"/>
</dbReference>
<dbReference type="InterPro" id="IPR037099">
    <property type="entry name" value="Fum_R/Succ_DH_flav-like_C_sf"/>
</dbReference>
<comment type="similarity">
    <text evidence="3">Belongs to the FAD-dependent oxidoreductase 2 family. NadB subfamily.</text>
</comment>